<comment type="caution">
    <text evidence="2">The sequence shown here is derived from an EMBL/GenBank/DDBJ whole genome shotgun (WGS) entry which is preliminary data.</text>
</comment>
<sequence length="150" mass="16461">MENPFVRRLAVSVAAPPDAVLRALKSLAWNRGENAFGSQSFFFRMHCSRHYSSAVRVSGSVERRGPVCIVRAEMRLSPADIIGAWAVFLLFAPAAFLCGYLALTQPYASPVPCFAAGAFLLLTALLPMPLKLRSCGRRLDARLRLLEPPI</sequence>
<keyword evidence="1" id="KW-1133">Transmembrane helix</keyword>
<organism evidence="2 3">
    <name type="scientific">Lawsonibacter faecis</name>
    <dbReference type="NCBI Taxonomy" id="2763052"/>
    <lineage>
        <taxon>Bacteria</taxon>
        <taxon>Bacillati</taxon>
        <taxon>Bacillota</taxon>
        <taxon>Clostridia</taxon>
        <taxon>Eubacteriales</taxon>
        <taxon>Oscillospiraceae</taxon>
        <taxon>Lawsonibacter</taxon>
    </lineage>
</organism>
<accession>A0A8J6JBR3</accession>
<dbReference type="EMBL" id="JACOPQ010000004">
    <property type="protein sequence ID" value="MBC5736556.1"/>
    <property type="molecule type" value="Genomic_DNA"/>
</dbReference>
<dbReference type="RefSeq" id="WP_186918776.1">
    <property type="nucleotide sequence ID" value="NZ_JACOPQ010000004.1"/>
</dbReference>
<evidence type="ECO:0000256" key="1">
    <source>
        <dbReference type="SAM" id="Phobius"/>
    </source>
</evidence>
<keyword evidence="3" id="KW-1185">Reference proteome</keyword>
<evidence type="ECO:0000313" key="3">
    <source>
        <dbReference type="Proteomes" id="UP000607645"/>
    </source>
</evidence>
<keyword evidence="1" id="KW-0812">Transmembrane</keyword>
<dbReference type="Proteomes" id="UP000607645">
    <property type="component" value="Unassembled WGS sequence"/>
</dbReference>
<evidence type="ECO:0000313" key="2">
    <source>
        <dbReference type="EMBL" id="MBC5736556.1"/>
    </source>
</evidence>
<feature type="transmembrane region" description="Helical" evidence="1">
    <location>
        <begin position="81"/>
        <end position="103"/>
    </location>
</feature>
<gene>
    <name evidence="2" type="ORF">H8S62_05985</name>
</gene>
<proteinExistence type="predicted"/>
<dbReference type="AlphaFoldDB" id="A0A8J6JBR3"/>
<keyword evidence="1" id="KW-0472">Membrane</keyword>
<name>A0A8J6JBR3_9FIRM</name>
<feature type="transmembrane region" description="Helical" evidence="1">
    <location>
        <begin position="109"/>
        <end position="128"/>
    </location>
</feature>
<protein>
    <submittedName>
        <fullName evidence="2">Uncharacterized protein</fullName>
    </submittedName>
</protein>
<reference evidence="2" key="1">
    <citation type="submission" date="2020-08" db="EMBL/GenBank/DDBJ databases">
        <title>Genome public.</title>
        <authorList>
            <person name="Liu C."/>
            <person name="Sun Q."/>
        </authorList>
    </citation>
    <scope>NUCLEOTIDE SEQUENCE</scope>
    <source>
        <strain evidence="2">NSJ-52</strain>
    </source>
</reference>